<reference evidence="12" key="1">
    <citation type="submission" date="2022-10" db="EMBL/GenBank/DDBJ databases">
        <title>Streptomyces beihaiensis sp. nov., a chitin degrading actinobacterium, isolated from shrimp pond soil.</title>
        <authorList>
            <person name="Xie J."/>
            <person name="Shen N."/>
        </authorList>
    </citation>
    <scope>NUCLEOTIDE SEQUENCE</scope>
    <source>
        <strain evidence="12">GXMU-J5</strain>
    </source>
</reference>
<dbReference type="NCBIfam" id="TIGR01207">
    <property type="entry name" value="rmlA"/>
    <property type="match status" value="1"/>
</dbReference>
<dbReference type="PANTHER" id="PTHR43532:SF1">
    <property type="entry name" value="GLUCOSE-1-PHOSPHATE THYMIDYLYLTRANSFERASE 1"/>
    <property type="match status" value="1"/>
</dbReference>
<evidence type="ECO:0000256" key="10">
    <source>
        <dbReference type="RuleBase" id="RU003706"/>
    </source>
</evidence>
<proteinExistence type="inferred from homology"/>
<accession>A0ABT3TYL6</accession>
<dbReference type="Gene3D" id="3.90.550.10">
    <property type="entry name" value="Spore Coat Polysaccharide Biosynthesis Protein SpsA, Chain A"/>
    <property type="match status" value="1"/>
</dbReference>
<feature type="domain" description="Nucleotidyl transferase" evidence="11">
    <location>
        <begin position="3"/>
        <end position="237"/>
    </location>
</feature>
<protein>
    <recommendedName>
        <fullName evidence="4 10">Glucose-1-phosphate thymidylyltransferase</fullName>
        <ecNumber evidence="3 10">2.7.7.24</ecNumber>
    </recommendedName>
</protein>
<dbReference type="GO" id="GO:0008879">
    <property type="term" value="F:glucose-1-phosphate thymidylyltransferase activity"/>
    <property type="evidence" value="ECO:0007669"/>
    <property type="project" value="UniProtKB-EC"/>
</dbReference>
<evidence type="ECO:0000256" key="4">
    <source>
        <dbReference type="ARBA" id="ARBA00017654"/>
    </source>
</evidence>
<evidence type="ECO:0000256" key="5">
    <source>
        <dbReference type="ARBA" id="ARBA00022679"/>
    </source>
</evidence>
<evidence type="ECO:0000256" key="1">
    <source>
        <dbReference type="ARBA" id="ARBA00001946"/>
    </source>
</evidence>
<evidence type="ECO:0000256" key="9">
    <source>
        <dbReference type="ARBA" id="ARBA00049336"/>
    </source>
</evidence>
<evidence type="ECO:0000256" key="3">
    <source>
        <dbReference type="ARBA" id="ARBA00012461"/>
    </source>
</evidence>
<comment type="caution">
    <text evidence="12">The sequence shown here is derived from an EMBL/GenBank/DDBJ whole genome shotgun (WGS) entry which is preliminary data.</text>
</comment>
<keyword evidence="5 10" id="KW-0808">Transferase</keyword>
<dbReference type="EC" id="2.7.7.24" evidence="3 10"/>
<keyword evidence="6 10" id="KW-0548">Nucleotidyltransferase</keyword>
<organism evidence="12 13">
    <name type="scientific">Streptomyces beihaiensis</name>
    <dbReference type="NCBI Taxonomy" id="2984495"/>
    <lineage>
        <taxon>Bacteria</taxon>
        <taxon>Bacillati</taxon>
        <taxon>Actinomycetota</taxon>
        <taxon>Actinomycetes</taxon>
        <taxon>Kitasatosporales</taxon>
        <taxon>Streptomycetaceae</taxon>
        <taxon>Streptomyces</taxon>
    </lineage>
</organism>
<keyword evidence="13" id="KW-1185">Reference proteome</keyword>
<keyword evidence="8 10" id="KW-0460">Magnesium</keyword>
<evidence type="ECO:0000313" key="13">
    <source>
        <dbReference type="Proteomes" id="UP001163064"/>
    </source>
</evidence>
<dbReference type="RefSeq" id="WP_266602089.1">
    <property type="nucleotide sequence ID" value="NZ_JAPHNL010000263.1"/>
</dbReference>
<evidence type="ECO:0000313" key="12">
    <source>
        <dbReference type="EMBL" id="MCX3062126.1"/>
    </source>
</evidence>
<comment type="function">
    <text evidence="10">Catalyzes the formation of dTDP-glucose, from dTTP and glucose 1-phosphate, as well as its pyrophosphorolysis.</text>
</comment>
<dbReference type="SUPFAM" id="SSF53448">
    <property type="entry name" value="Nucleotide-diphospho-sugar transferases"/>
    <property type="match status" value="1"/>
</dbReference>
<evidence type="ECO:0000259" key="11">
    <source>
        <dbReference type="Pfam" id="PF00483"/>
    </source>
</evidence>
<comment type="catalytic activity">
    <reaction evidence="9 10">
        <text>dTTP + alpha-D-glucose 1-phosphate + H(+) = dTDP-alpha-D-glucose + diphosphate</text>
        <dbReference type="Rhea" id="RHEA:15225"/>
        <dbReference type="ChEBI" id="CHEBI:15378"/>
        <dbReference type="ChEBI" id="CHEBI:33019"/>
        <dbReference type="ChEBI" id="CHEBI:37568"/>
        <dbReference type="ChEBI" id="CHEBI:57477"/>
        <dbReference type="ChEBI" id="CHEBI:58601"/>
        <dbReference type="EC" id="2.7.7.24"/>
    </reaction>
</comment>
<gene>
    <name evidence="12" type="primary">rfbA</name>
    <name evidence="12" type="ORF">OFY01_20655</name>
</gene>
<keyword evidence="7 10" id="KW-0479">Metal-binding</keyword>
<dbReference type="Proteomes" id="UP001163064">
    <property type="component" value="Unassembled WGS sequence"/>
</dbReference>
<sequence>MRGIILAGGAGSRLLPVTTVSSKQLLPVYDKPMIYYPLSVLMLAGIREILVISNPEHLESYRLLLGDGGQLGMDVSYAAQDRPRGLADALRVGREFIGDEQVALILGDNIFYGHALTEILGRERARLDGCTLFGYQVSDPERYGVATVDGAGRITSLEEKPARPRSNLAVTGLYFYDNEAADLAAGLKPSARGELEITDLNRIFVERDRARLIDLGRGSAWFDTGTHDSLMDAGLFVQILAKRQGIRLACVEEVAFRMGFIDAGQLAVLGKAFAASSASGYGTYLQDLAARA</sequence>
<evidence type="ECO:0000256" key="6">
    <source>
        <dbReference type="ARBA" id="ARBA00022695"/>
    </source>
</evidence>
<dbReference type="InterPro" id="IPR005835">
    <property type="entry name" value="NTP_transferase_dom"/>
</dbReference>
<name>A0ABT3TYL6_9ACTN</name>
<evidence type="ECO:0000256" key="7">
    <source>
        <dbReference type="ARBA" id="ARBA00022723"/>
    </source>
</evidence>
<dbReference type="InterPro" id="IPR029044">
    <property type="entry name" value="Nucleotide-diphossugar_trans"/>
</dbReference>
<comment type="similarity">
    <text evidence="2 10">Belongs to the glucose-1-phosphate thymidylyltransferase family.</text>
</comment>
<dbReference type="EMBL" id="JAPHNL010000263">
    <property type="protein sequence ID" value="MCX3062126.1"/>
    <property type="molecule type" value="Genomic_DNA"/>
</dbReference>
<comment type="cofactor">
    <cofactor evidence="1">
        <name>Mg(2+)</name>
        <dbReference type="ChEBI" id="CHEBI:18420"/>
    </cofactor>
</comment>
<dbReference type="InterPro" id="IPR005907">
    <property type="entry name" value="G1P_thy_trans_s"/>
</dbReference>
<dbReference type="Pfam" id="PF00483">
    <property type="entry name" value="NTP_transferase"/>
    <property type="match status" value="1"/>
</dbReference>
<evidence type="ECO:0000256" key="8">
    <source>
        <dbReference type="ARBA" id="ARBA00022842"/>
    </source>
</evidence>
<dbReference type="PANTHER" id="PTHR43532">
    <property type="entry name" value="GLUCOSE-1-PHOSPHATE THYMIDYLYLTRANSFERASE"/>
    <property type="match status" value="1"/>
</dbReference>
<evidence type="ECO:0000256" key="2">
    <source>
        <dbReference type="ARBA" id="ARBA00010480"/>
    </source>
</evidence>